<proteinExistence type="predicted"/>
<dbReference type="Proteomes" id="UP000823775">
    <property type="component" value="Unassembled WGS sequence"/>
</dbReference>
<accession>A0ABS8W1Q0</accession>
<evidence type="ECO:0000313" key="1">
    <source>
        <dbReference type="EMBL" id="MCE2056000.1"/>
    </source>
</evidence>
<evidence type="ECO:0000313" key="2">
    <source>
        <dbReference type="Proteomes" id="UP000823775"/>
    </source>
</evidence>
<gene>
    <name evidence="1" type="ORF">HAX54_043907</name>
</gene>
<organism evidence="1 2">
    <name type="scientific">Datura stramonium</name>
    <name type="common">Jimsonweed</name>
    <name type="synonym">Common thornapple</name>
    <dbReference type="NCBI Taxonomy" id="4076"/>
    <lineage>
        <taxon>Eukaryota</taxon>
        <taxon>Viridiplantae</taxon>
        <taxon>Streptophyta</taxon>
        <taxon>Embryophyta</taxon>
        <taxon>Tracheophyta</taxon>
        <taxon>Spermatophyta</taxon>
        <taxon>Magnoliopsida</taxon>
        <taxon>eudicotyledons</taxon>
        <taxon>Gunneridae</taxon>
        <taxon>Pentapetalae</taxon>
        <taxon>asterids</taxon>
        <taxon>lamiids</taxon>
        <taxon>Solanales</taxon>
        <taxon>Solanaceae</taxon>
        <taxon>Solanoideae</taxon>
        <taxon>Datureae</taxon>
        <taxon>Datura</taxon>
    </lineage>
</organism>
<reference evidence="1 2" key="1">
    <citation type="journal article" date="2021" name="BMC Genomics">
        <title>Datura genome reveals duplications of psychoactive alkaloid biosynthetic genes and high mutation rate following tissue culture.</title>
        <authorList>
            <person name="Rajewski A."/>
            <person name="Carter-House D."/>
            <person name="Stajich J."/>
            <person name="Litt A."/>
        </authorList>
    </citation>
    <scope>NUCLEOTIDE SEQUENCE [LARGE SCALE GENOMIC DNA]</scope>
    <source>
        <strain evidence="1">AR-01</strain>
    </source>
</reference>
<dbReference type="EMBL" id="JACEIK010006635">
    <property type="protein sequence ID" value="MCE2056000.1"/>
    <property type="molecule type" value="Genomic_DNA"/>
</dbReference>
<protein>
    <submittedName>
        <fullName evidence="1">Uncharacterized protein</fullName>
    </submittedName>
</protein>
<comment type="caution">
    <text evidence="1">The sequence shown here is derived from an EMBL/GenBank/DDBJ whole genome shotgun (WGS) entry which is preliminary data.</text>
</comment>
<keyword evidence="2" id="KW-1185">Reference proteome</keyword>
<sequence length="108" mass="12228">MALAVMGLVPLGPLDPSSGWRLIWHLCESYWVAFLDCPREGVKKIYRTLLLGPKVPKFSMRDVRKYSFLNGGEDEEASDLGKDSDEASASWVTMYFPPTVPLIILHYH</sequence>
<name>A0ABS8W1Q0_DATST</name>